<feature type="region of interest" description="Disordered" evidence="1">
    <location>
        <begin position="272"/>
        <end position="298"/>
    </location>
</feature>
<evidence type="ECO:0000256" key="2">
    <source>
        <dbReference type="SAM" id="Phobius"/>
    </source>
</evidence>
<keyword evidence="2" id="KW-1133">Transmembrane helix</keyword>
<keyword evidence="2" id="KW-0472">Membrane</keyword>
<feature type="transmembrane region" description="Helical" evidence="2">
    <location>
        <begin position="115"/>
        <end position="135"/>
    </location>
</feature>
<name>A0A8H5GY93_9AGAR</name>
<dbReference type="EMBL" id="JAACJP010000039">
    <property type="protein sequence ID" value="KAF5373444.1"/>
    <property type="molecule type" value="Genomic_DNA"/>
</dbReference>
<accession>A0A8H5GY93</accession>
<protein>
    <recommendedName>
        <fullName evidence="5">Transmembrane protein</fullName>
    </recommendedName>
</protein>
<gene>
    <name evidence="3" type="ORF">D9615_009504</name>
</gene>
<evidence type="ECO:0008006" key="5">
    <source>
        <dbReference type="Google" id="ProtNLM"/>
    </source>
</evidence>
<reference evidence="3 4" key="1">
    <citation type="journal article" date="2020" name="ISME J.">
        <title>Uncovering the hidden diversity of litter-decomposition mechanisms in mushroom-forming fungi.</title>
        <authorList>
            <person name="Floudas D."/>
            <person name="Bentzer J."/>
            <person name="Ahren D."/>
            <person name="Johansson T."/>
            <person name="Persson P."/>
            <person name="Tunlid A."/>
        </authorList>
    </citation>
    <scope>NUCLEOTIDE SEQUENCE [LARGE SCALE GENOMIC DNA]</scope>
    <source>
        <strain evidence="3 4">CBS 661.87</strain>
    </source>
</reference>
<keyword evidence="2" id="KW-0812">Transmembrane</keyword>
<dbReference type="OrthoDB" id="2927416at2759"/>
<comment type="caution">
    <text evidence="3">The sequence shown here is derived from an EMBL/GenBank/DDBJ whole genome shotgun (WGS) entry which is preliminary data.</text>
</comment>
<dbReference type="AlphaFoldDB" id="A0A8H5GY93"/>
<feature type="transmembrane region" description="Helical" evidence="2">
    <location>
        <begin position="77"/>
        <end position="103"/>
    </location>
</feature>
<evidence type="ECO:0000313" key="4">
    <source>
        <dbReference type="Proteomes" id="UP000565441"/>
    </source>
</evidence>
<dbReference type="Proteomes" id="UP000565441">
    <property type="component" value="Unassembled WGS sequence"/>
</dbReference>
<organism evidence="3 4">
    <name type="scientific">Tricholomella constricta</name>
    <dbReference type="NCBI Taxonomy" id="117010"/>
    <lineage>
        <taxon>Eukaryota</taxon>
        <taxon>Fungi</taxon>
        <taxon>Dikarya</taxon>
        <taxon>Basidiomycota</taxon>
        <taxon>Agaricomycotina</taxon>
        <taxon>Agaricomycetes</taxon>
        <taxon>Agaricomycetidae</taxon>
        <taxon>Agaricales</taxon>
        <taxon>Tricholomatineae</taxon>
        <taxon>Lyophyllaceae</taxon>
        <taxon>Tricholomella</taxon>
    </lineage>
</organism>
<sequence>MFTRPPPLQLLLDNTRELRPEPQPGLVTQCSIFASRIYQANWRNLVIAVAAVNALRFLVAALTAFHDICTNPFPRLAQFSLALGALHLLTALIQIFGALSAALQRLPLIRAHVHLAFVAVLLIATTGFLSGLQYFLLAEDIIAECVALSVSGSWVSKSIFVRSYPPSPVHRGKLRPGQTPSTKLAQEQCLTAWSRGSLSQLAAVPLFSLLPALTFFLLAYAYYRQASDPAHAASLVKLQTGEMGEREGYGYSLMYGAGAGVGQEVGQHRAPRIQAQRQLHPSRSPLMHTASPSLSPGPPSYAAPALREGYGYGNGYGYGYGYGGDDAGRFV</sequence>
<keyword evidence="4" id="KW-1185">Reference proteome</keyword>
<proteinExistence type="predicted"/>
<feature type="transmembrane region" description="Helical" evidence="2">
    <location>
        <begin position="201"/>
        <end position="223"/>
    </location>
</feature>
<evidence type="ECO:0000256" key="1">
    <source>
        <dbReference type="SAM" id="MobiDB-lite"/>
    </source>
</evidence>
<feature type="transmembrane region" description="Helical" evidence="2">
    <location>
        <begin position="45"/>
        <end position="65"/>
    </location>
</feature>
<evidence type="ECO:0000313" key="3">
    <source>
        <dbReference type="EMBL" id="KAF5373444.1"/>
    </source>
</evidence>